<organism evidence="5 6">
    <name type="scientific">Zingiber officinale</name>
    <name type="common">Ginger</name>
    <name type="synonym">Amomum zingiber</name>
    <dbReference type="NCBI Taxonomy" id="94328"/>
    <lineage>
        <taxon>Eukaryota</taxon>
        <taxon>Viridiplantae</taxon>
        <taxon>Streptophyta</taxon>
        <taxon>Embryophyta</taxon>
        <taxon>Tracheophyta</taxon>
        <taxon>Spermatophyta</taxon>
        <taxon>Magnoliopsida</taxon>
        <taxon>Liliopsida</taxon>
        <taxon>Zingiberales</taxon>
        <taxon>Zingiberaceae</taxon>
        <taxon>Zingiber</taxon>
    </lineage>
</organism>
<dbReference type="InterPro" id="IPR012334">
    <property type="entry name" value="Pectin_lyas_fold"/>
</dbReference>
<accession>A0A8J5G5Q7</accession>
<dbReference type="EMBL" id="JACMSC010000011">
    <property type="protein sequence ID" value="KAG6498922.1"/>
    <property type="molecule type" value="Genomic_DNA"/>
</dbReference>
<dbReference type="Gene3D" id="2.160.20.10">
    <property type="entry name" value="Single-stranded right-handed beta-helix, Pectin lyase-like"/>
    <property type="match status" value="1"/>
</dbReference>
<dbReference type="Proteomes" id="UP000734854">
    <property type="component" value="Unassembled WGS sequence"/>
</dbReference>
<comment type="caution">
    <text evidence="5">The sequence shown here is derived from an EMBL/GenBank/DDBJ whole genome shotgun (WGS) entry which is preliminary data.</text>
</comment>
<dbReference type="AlphaFoldDB" id="A0A8J5G5Q7"/>
<dbReference type="InterPro" id="IPR011050">
    <property type="entry name" value="Pectin_lyase_fold/virulence"/>
</dbReference>
<dbReference type="GO" id="GO:0004650">
    <property type="term" value="F:polygalacturonase activity"/>
    <property type="evidence" value="ECO:0007669"/>
    <property type="project" value="InterPro"/>
</dbReference>
<evidence type="ECO:0000256" key="4">
    <source>
        <dbReference type="RuleBase" id="RU361169"/>
    </source>
</evidence>
<evidence type="ECO:0000256" key="3">
    <source>
        <dbReference type="ARBA" id="ARBA00023295"/>
    </source>
</evidence>
<dbReference type="SUPFAM" id="SSF51126">
    <property type="entry name" value="Pectin lyase-like"/>
    <property type="match status" value="1"/>
</dbReference>
<keyword evidence="2 4" id="KW-0378">Hydrolase</keyword>
<sequence>MAPRPHSVTITEFGAVGDGRTLNTDSSQWPIVDPLPSYGQGEIKRTIAQCSNVKILHITIHALVESPFTNGIVQNSCSNLCIEGCSIEVGHDAIALKSDQDNYSRLLVHPTDIHKECPSAGTS</sequence>
<evidence type="ECO:0000313" key="6">
    <source>
        <dbReference type="Proteomes" id="UP000734854"/>
    </source>
</evidence>
<protein>
    <submittedName>
        <fullName evidence="5">Uncharacterized protein</fullName>
    </submittedName>
</protein>
<comment type="similarity">
    <text evidence="1 4">Belongs to the glycosyl hydrolase 28 family.</text>
</comment>
<proteinExistence type="inferred from homology"/>
<dbReference type="GO" id="GO:0005975">
    <property type="term" value="P:carbohydrate metabolic process"/>
    <property type="evidence" value="ECO:0007669"/>
    <property type="project" value="InterPro"/>
</dbReference>
<keyword evidence="6" id="KW-1185">Reference proteome</keyword>
<dbReference type="PANTHER" id="PTHR31339">
    <property type="entry name" value="PECTIN LYASE-RELATED"/>
    <property type="match status" value="1"/>
</dbReference>
<dbReference type="PANTHER" id="PTHR31339:SF5">
    <property type="entry name" value="HYDROLASE FAMILY 28 PROTEIN, PUTATIVE, EXPRESSED-RELATED"/>
    <property type="match status" value="1"/>
</dbReference>
<gene>
    <name evidence="5" type="ORF">ZIOFF_038675</name>
</gene>
<reference evidence="5 6" key="1">
    <citation type="submission" date="2020-08" db="EMBL/GenBank/DDBJ databases">
        <title>Plant Genome Project.</title>
        <authorList>
            <person name="Zhang R.-G."/>
        </authorList>
    </citation>
    <scope>NUCLEOTIDE SEQUENCE [LARGE SCALE GENOMIC DNA]</scope>
    <source>
        <tissue evidence="5">Rhizome</tissue>
    </source>
</reference>
<dbReference type="Pfam" id="PF00295">
    <property type="entry name" value="Glyco_hydro_28"/>
    <property type="match status" value="1"/>
</dbReference>
<evidence type="ECO:0000256" key="2">
    <source>
        <dbReference type="ARBA" id="ARBA00022801"/>
    </source>
</evidence>
<name>A0A8J5G5Q7_ZINOF</name>
<evidence type="ECO:0000256" key="1">
    <source>
        <dbReference type="ARBA" id="ARBA00008834"/>
    </source>
</evidence>
<dbReference type="InterPro" id="IPR000743">
    <property type="entry name" value="Glyco_hydro_28"/>
</dbReference>
<dbReference type="InterPro" id="IPR051801">
    <property type="entry name" value="GH28_Enzymes"/>
</dbReference>
<evidence type="ECO:0000313" key="5">
    <source>
        <dbReference type="EMBL" id="KAG6498922.1"/>
    </source>
</evidence>
<keyword evidence="3 4" id="KW-0326">Glycosidase</keyword>